<dbReference type="RefSeq" id="WP_224140890.1">
    <property type="nucleotide sequence ID" value="NZ_JAIQUM010000055.1"/>
</dbReference>
<organism evidence="1 2">
    <name type="scientific">Metabacillus rhizolycopersici</name>
    <dbReference type="NCBI Taxonomy" id="2875709"/>
    <lineage>
        <taxon>Bacteria</taxon>
        <taxon>Bacillati</taxon>
        <taxon>Bacillota</taxon>
        <taxon>Bacilli</taxon>
        <taxon>Bacillales</taxon>
        <taxon>Bacillaceae</taxon>
        <taxon>Metabacillus</taxon>
    </lineage>
</organism>
<name>A0ABS7UVU5_9BACI</name>
<keyword evidence="2" id="KW-1185">Reference proteome</keyword>
<reference evidence="1" key="1">
    <citation type="submission" date="2024-05" db="EMBL/GenBank/DDBJ databases">
        <title>Metabacillus sp. nov., isolated from the rhizosphere soil of tomato plants.</title>
        <authorList>
            <person name="Ma R."/>
        </authorList>
    </citation>
    <scope>NUCLEOTIDE SEQUENCE</scope>
    <source>
        <strain evidence="1">DBTR6</strain>
    </source>
</reference>
<sequence>MKTCAYCGSPVTFVDMDECYCSFCKMKLKNEDVQENGKRKNLLPSSQPSLSDLNKSTPELMGYSTVELLFLLKLARKERADIYKQRFIFIRAMNEGADEFTEAEEYSFREYDKATRKCFVLENLVRERIGYYPAKLTESYIQTLAARVEESSKKEMVIQQPKQSEN</sequence>
<proteinExistence type="predicted"/>
<evidence type="ECO:0000313" key="1">
    <source>
        <dbReference type="EMBL" id="MBZ5752436.1"/>
    </source>
</evidence>
<dbReference type="EMBL" id="JAIQUM010000055">
    <property type="protein sequence ID" value="MBZ5752436.1"/>
    <property type="molecule type" value="Genomic_DNA"/>
</dbReference>
<comment type="caution">
    <text evidence="1">The sequence shown here is derived from an EMBL/GenBank/DDBJ whole genome shotgun (WGS) entry which is preliminary data.</text>
</comment>
<evidence type="ECO:0000313" key="2">
    <source>
        <dbReference type="Proteomes" id="UP001165287"/>
    </source>
</evidence>
<protein>
    <submittedName>
        <fullName evidence="1">Uncharacterized protein</fullName>
    </submittedName>
</protein>
<accession>A0ABS7UVU5</accession>
<dbReference type="Proteomes" id="UP001165287">
    <property type="component" value="Unassembled WGS sequence"/>
</dbReference>
<gene>
    <name evidence="1" type="ORF">K9V48_19810</name>
</gene>